<evidence type="ECO:0000256" key="5">
    <source>
        <dbReference type="ARBA" id="ARBA00023136"/>
    </source>
</evidence>
<feature type="transmembrane region" description="Helical" evidence="6">
    <location>
        <begin position="157"/>
        <end position="182"/>
    </location>
</feature>
<dbReference type="Pfam" id="PF07810">
    <property type="entry name" value="TMC"/>
    <property type="match status" value="1"/>
</dbReference>
<accession>A0AAV8WRZ9</accession>
<comment type="similarity">
    <text evidence="2">Belongs to the TMC family.</text>
</comment>
<organism evidence="8 9">
    <name type="scientific">Rhamnusium bicolor</name>
    <dbReference type="NCBI Taxonomy" id="1586634"/>
    <lineage>
        <taxon>Eukaryota</taxon>
        <taxon>Metazoa</taxon>
        <taxon>Ecdysozoa</taxon>
        <taxon>Arthropoda</taxon>
        <taxon>Hexapoda</taxon>
        <taxon>Insecta</taxon>
        <taxon>Pterygota</taxon>
        <taxon>Neoptera</taxon>
        <taxon>Endopterygota</taxon>
        <taxon>Coleoptera</taxon>
        <taxon>Polyphaga</taxon>
        <taxon>Cucujiformia</taxon>
        <taxon>Chrysomeloidea</taxon>
        <taxon>Cerambycidae</taxon>
        <taxon>Lepturinae</taxon>
        <taxon>Rhagiini</taxon>
        <taxon>Rhamnusium</taxon>
    </lineage>
</organism>
<evidence type="ECO:0000256" key="1">
    <source>
        <dbReference type="ARBA" id="ARBA00004141"/>
    </source>
</evidence>
<proteinExistence type="inferred from homology"/>
<feature type="transmembrane region" description="Helical" evidence="6">
    <location>
        <begin position="60"/>
        <end position="85"/>
    </location>
</feature>
<evidence type="ECO:0000259" key="7">
    <source>
        <dbReference type="Pfam" id="PF07810"/>
    </source>
</evidence>
<dbReference type="PANTHER" id="PTHR23302:SF24">
    <property type="entry name" value="TMC DOMAIN-CONTAINING PROTEIN"/>
    <property type="match status" value="1"/>
</dbReference>
<evidence type="ECO:0000256" key="4">
    <source>
        <dbReference type="ARBA" id="ARBA00022989"/>
    </source>
</evidence>
<dbReference type="GO" id="GO:0005886">
    <property type="term" value="C:plasma membrane"/>
    <property type="evidence" value="ECO:0007669"/>
    <property type="project" value="InterPro"/>
</dbReference>
<dbReference type="InterPro" id="IPR012496">
    <property type="entry name" value="TMC_dom"/>
</dbReference>
<name>A0AAV8WRZ9_9CUCU</name>
<dbReference type="GO" id="GO:0008381">
    <property type="term" value="F:mechanosensitive monoatomic ion channel activity"/>
    <property type="evidence" value="ECO:0007669"/>
    <property type="project" value="TreeGrafter"/>
</dbReference>
<feature type="domain" description="TMC" evidence="7">
    <location>
        <begin position="391"/>
        <end position="501"/>
    </location>
</feature>
<comment type="subcellular location">
    <subcellularLocation>
        <location evidence="1">Membrane</location>
        <topology evidence="1">Multi-pass membrane protein</topology>
    </subcellularLocation>
</comment>
<evidence type="ECO:0000256" key="6">
    <source>
        <dbReference type="SAM" id="Phobius"/>
    </source>
</evidence>
<feature type="transmembrane region" description="Helical" evidence="6">
    <location>
        <begin position="309"/>
        <end position="330"/>
    </location>
</feature>
<evidence type="ECO:0000256" key="3">
    <source>
        <dbReference type="ARBA" id="ARBA00022692"/>
    </source>
</evidence>
<feature type="transmembrane region" description="Helical" evidence="6">
    <location>
        <begin position="463"/>
        <end position="482"/>
    </location>
</feature>
<dbReference type="EMBL" id="JANEYF010005081">
    <property type="protein sequence ID" value="KAJ8929293.1"/>
    <property type="molecule type" value="Genomic_DNA"/>
</dbReference>
<evidence type="ECO:0000313" key="8">
    <source>
        <dbReference type="EMBL" id="KAJ8929293.1"/>
    </source>
</evidence>
<comment type="caution">
    <text evidence="8">The sequence shown here is derived from an EMBL/GenBank/DDBJ whole genome shotgun (WGS) entry which is preliminary data.</text>
</comment>
<sequence length="593" mass="68779">MTYRIRTNEPNLRLQGYEQFKWKRRKMWGQFESRLKESLHKIELWKSALKHIEGNYGTGVVAFFLFLKWLFLLNLVLFLFIFFFITFPTLLLDLEKDTNCLESNSTDCCSEKYFNESSIQNNIILDLVQGTGILERTVLFYGFYTNNVLSYMAGDVIMYYNLPLAYICIAILYFAVSLIAIVRSAAKGFKERLVEGEGQFYQYCNLVFGGWDFCIHNEKSAKMKHKAIYSEIKATLETDKLEEERQGRTRNEWYKIIFSRVVVNIIVLAILGACGCGIYFIFNFSTGQLQNFTTNSTLTLSTNEKFQQLLYEFLPSLTIVSLNIIVPFLFKMLISFEKYSPIIVIRFTLIRTVFLRLASLIVLYASLLSQISCDTADDGLSCIKCDNVPVCWETFVGQQIYKLLLTDFGTHIIITFIINFIRSLLARHIDNKFIIFIGEQTFDLPKHALDIVYTQTLCWFGMFYAPLLSLIASVLFLLLFYIKKFACLVNCKPSAVIYRASRSNSMFMVVLLVSYVFAILPIAYSVSELTPSKSCGPFQNKESVWAIIVDNFLETPNWIQNIIFFFEYSWLCDTHFYCFTASFVLLYCSKFCQ</sequence>
<dbReference type="Proteomes" id="UP001162156">
    <property type="component" value="Unassembled WGS sequence"/>
</dbReference>
<feature type="transmembrane region" description="Helical" evidence="6">
    <location>
        <begin position="257"/>
        <end position="282"/>
    </location>
</feature>
<keyword evidence="5 6" id="KW-0472">Membrane</keyword>
<feature type="transmembrane region" description="Helical" evidence="6">
    <location>
        <begin position="342"/>
        <end position="365"/>
    </location>
</feature>
<evidence type="ECO:0000313" key="9">
    <source>
        <dbReference type="Proteomes" id="UP001162156"/>
    </source>
</evidence>
<dbReference type="InterPro" id="IPR038900">
    <property type="entry name" value="TMC"/>
</dbReference>
<gene>
    <name evidence="8" type="ORF">NQ314_018048</name>
</gene>
<reference evidence="8" key="1">
    <citation type="journal article" date="2023" name="Insect Mol. Biol.">
        <title>Genome sequencing provides insights into the evolution of gene families encoding plant cell wall-degrading enzymes in longhorned beetles.</title>
        <authorList>
            <person name="Shin N.R."/>
            <person name="Okamura Y."/>
            <person name="Kirsch R."/>
            <person name="Pauchet Y."/>
        </authorList>
    </citation>
    <scope>NUCLEOTIDE SEQUENCE</scope>
    <source>
        <strain evidence="8">RBIC_L_NR</strain>
    </source>
</reference>
<keyword evidence="4 6" id="KW-1133">Transmembrane helix</keyword>
<dbReference type="PANTHER" id="PTHR23302">
    <property type="entry name" value="TRANSMEMBRANE CHANNEL-RELATED"/>
    <property type="match status" value="1"/>
</dbReference>
<keyword evidence="3 6" id="KW-0812">Transmembrane</keyword>
<protein>
    <recommendedName>
        <fullName evidence="7">TMC domain-containing protein</fullName>
    </recommendedName>
</protein>
<keyword evidence="9" id="KW-1185">Reference proteome</keyword>
<evidence type="ECO:0000256" key="2">
    <source>
        <dbReference type="ARBA" id="ARBA00006510"/>
    </source>
</evidence>
<dbReference type="AlphaFoldDB" id="A0AAV8WRZ9"/>
<feature type="transmembrane region" description="Helical" evidence="6">
    <location>
        <begin position="503"/>
        <end position="524"/>
    </location>
</feature>